<dbReference type="GO" id="GO:0016998">
    <property type="term" value="P:cell wall macromolecule catabolic process"/>
    <property type="evidence" value="ECO:0007669"/>
    <property type="project" value="InterPro"/>
</dbReference>
<reference evidence="7 8" key="1">
    <citation type="submission" date="2016-12" db="EMBL/GenBank/DDBJ databases">
        <authorList>
            <person name="Song W.-J."/>
            <person name="Kurnit D.M."/>
        </authorList>
    </citation>
    <scope>NUCLEOTIDE SEQUENCE [LARGE SCALE GENOMIC DNA]</scope>
    <source>
        <strain evidence="7 8">CECT 9026</strain>
    </source>
</reference>
<evidence type="ECO:0000313" key="7">
    <source>
        <dbReference type="EMBL" id="SIO96076.1"/>
    </source>
</evidence>
<keyword evidence="4 6" id="KW-0378">Hydrolase</keyword>
<dbReference type="AlphaFoldDB" id="A0A1N6M9N7"/>
<evidence type="ECO:0000256" key="5">
    <source>
        <dbReference type="ARBA" id="ARBA00023295"/>
    </source>
</evidence>
<dbReference type="InterPro" id="IPR002196">
    <property type="entry name" value="Glyco_hydro_24"/>
</dbReference>
<dbReference type="GO" id="GO:0042742">
    <property type="term" value="P:defense response to bacterium"/>
    <property type="evidence" value="ECO:0007669"/>
    <property type="project" value="UniProtKB-KW"/>
</dbReference>
<dbReference type="Gene3D" id="1.10.530.40">
    <property type="match status" value="1"/>
</dbReference>
<evidence type="ECO:0000313" key="8">
    <source>
        <dbReference type="Proteomes" id="UP000184774"/>
    </source>
</evidence>
<gene>
    <name evidence="7" type="primary">rrrD_1</name>
    <name evidence="7" type="ORF">VSP9026_03834</name>
</gene>
<dbReference type="Proteomes" id="UP000184774">
    <property type="component" value="Unassembled WGS sequence"/>
</dbReference>
<dbReference type="HAMAP" id="MF_04110">
    <property type="entry name" value="ENDOLYSIN_T4"/>
    <property type="match status" value="1"/>
</dbReference>
<evidence type="ECO:0000256" key="3">
    <source>
        <dbReference type="ARBA" id="ARBA00022638"/>
    </source>
</evidence>
<accession>A0A1N6M9N7</accession>
<dbReference type="Pfam" id="PF00959">
    <property type="entry name" value="Phage_lysozyme"/>
    <property type="match status" value="1"/>
</dbReference>
<dbReference type="EC" id="3.2.1.17" evidence="6"/>
<dbReference type="SUPFAM" id="SSF53955">
    <property type="entry name" value="Lysozyme-like"/>
    <property type="match status" value="1"/>
</dbReference>
<dbReference type="GO" id="GO:0031640">
    <property type="term" value="P:killing of cells of another organism"/>
    <property type="evidence" value="ECO:0007669"/>
    <property type="project" value="UniProtKB-KW"/>
</dbReference>
<keyword evidence="2 6" id="KW-0929">Antimicrobial</keyword>
<dbReference type="GO" id="GO:0009253">
    <property type="term" value="P:peptidoglycan catabolic process"/>
    <property type="evidence" value="ECO:0007669"/>
    <property type="project" value="InterPro"/>
</dbReference>
<dbReference type="InterPro" id="IPR023347">
    <property type="entry name" value="Lysozyme_dom_sf"/>
</dbReference>
<evidence type="ECO:0000256" key="4">
    <source>
        <dbReference type="ARBA" id="ARBA00022801"/>
    </source>
</evidence>
<sequence>MRYNRLLGPVLFGAIAVTGAFEGVRNLSYQDAGGVWTICHGETAGVTQNQSYTDEQCAMMLASSLSYHNEPLESLNYQLPPNVHIAALDFSYNLGTNALRRSTLYKKLQAHNIDGACREFNRWVYVAGKDCRKDGSNCSGIVTRREIETQLCTGQLPVKAALVQLGHLKSDSEIIHAIRH</sequence>
<dbReference type="InterPro" id="IPR023346">
    <property type="entry name" value="Lysozyme-like_dom_sf"/>
</dbReference>
<comment type="catalytic activity">
    <reaction evidence="1 6">
        <text>Hydrolysis of (1-&gt;4)-beta-linkages between N-acetylmuramic acid and N-acetyl-D-glucosamine residues in a peptidoglycan and between N-acetyl-D-glucosamine residues in chitodextrins.</text>
        <dbReference type="EC" id="3.2.1.17"/>
    </reaction>
</comment>
<dbReference type="EMBL" id="FSSB01000025">
    <property type="protein sequence ID" value="SIO96076.1"/>
    <property type="molecule type" value="Genomic_DNA"/>
</dbReference>
<organism evidence="7 8">
    <name type="scientific">Vibrio spartinae</name>
    <dbReference type="NCBI Taxonomy" id="1918945"/>
    <lineage>
        <taxon>Bacteria</taxon>
        <taxon>Pseudomonadati</taxon>
        <taxon>Pseudomonadota</taxon>
        <taxon>Gammaproteobacteria</taxon>
        <taxon>Vibrionales</taxon>
        <taxon>Vibrionaceae</taxon>
        <taxon>Vibrio</taxon>
    </lineage>
</organism>
<comment type="similarity">
    <text evidence="6">Belongs to the glycosyl hydrolase 24 family.</text>
</comment>
<dbReference type="InterPro" id="IPR051018">
    <property type="entry name" value="Bacteriophage_GH24"/>
</dbReference>
<evidence type="ECO:0000256" key="2">
    <source>
        <dbReference type="ARBA" id="ARBA00022529"/>
    </source>
</evidence>
<name>A0A1N6M9N7_9VIBR</name>
<dbReference type="PANTHER" id="PTHR38107">
    <property type="match status" value="1"/>
</dbReference>
<dbReference type="OrthoDB" id="8141296at2"/>
<proteinExistence type="inferred from homology"/>
<keyword evidence="3 6" id="KW-0081">Bacteriolytic enzyme</keyword>
<dbReference type="InterPro" id="IPR034690">
    <property type="entry name" value="Endolysin_T4_type"/>
</dbReference>
<dbReference type="RefSeq" id="WP_074374544.1">
    <property type="nucleotide sequence ID" value="NZ_AP024907.1"/>
</dbReference>
<dbReference type="CDD" id="cd16900">
    <property type="entry name" value="endolysin_R21-like"/>
    <property type="match status" value="1"/>
</dbReference>
<dbReference type="PANTHER" id="PTHR38107:SF3">
    <property type="entry name" value="LYSOZYME RRRD-RELATED"/>
    <property type="match status" value="1"/>
</dbReference>
<dbReference type="GO" id="GO:0003796">
    <property type="term" value="F:lysozyme activity"/>
    <property type="evidence" value="ECO:0007669"/>
    <property type="project" value="UniProtKB-EC"/>
</dbReference>
<evidence type="ECO:0000256" key="6">
    <source>
        <dbReference type="RuleBase" id="RU003788"/>
    </source>
</evidence>
<protein>
    <recommendedName>
        <fullName evidence="6">Lysozyme</fullName>
        <ecNumber evidence="6">3.2.1.17</ecNumber>
    </recommendedName>
</protein>
<evidence type="ECO:0000256" key="1">
    <source>
        <dbReference type="ARBA" id="ARBA00000632"/>
    </source>
</evidence>
<keyword evidence="5 6" id="KW-0326">Glycosidase</keyword>